<organism evidence="2 3">
    <name type="scientific">Podospora bellae-mahoneyi</name>
    <dbReference type="NCBI Taxonomy" id="2093777"/>
    <lineage>
        <taxon>Eukaryota</taxon>
        <taxon>Fungi</taxon>
        <taxon>Dikarya</taxon>
        <taxon>Ascomycota</taxon>
        <taxon>Pezizomycotina</taxon>
        <taxon>Sordariomycetes</taxon>
        <taxon>Sordariomycetidae</taxon>
        <taxon>Sordariales</taxon>
        <taxon>Podosporaceae</taxon>
        <taxon>Podospora</taxon>
    </lineage>
</organism>
<evidence type="ECO:0000256" key="1">
    <source>
        <dbReference type="SAM" id="MobiDB-lite"/>
    </source>
</evidence>
<gene>
    <name evidence="2" type="ORF">QC761_0032860</name>
</gene>
<name>A0ABR0FRQ1_9PEZI</name>
<dbReference type="RefSeq" id="XP_062734448.1">
    <property type="nucleotide sequence ID" value="XM_062872291.1"/>
</dbReference>
<accession>A0ABR0FRQ1</accession>
<protein>
    <submittedName>
        <fullName evidence="2">Uncharacterized protein</fullName>
    </submittedName>
</protein>
<sequence length="78" mass="8368">MDPGPPPLNGDLNGRLVRNVEPQGYSADFVSFTAHVLQGRDHDTVKTFSNLLNSVHHPYAGARCSASPGSSADYISTR</sequence>
<reference evidence="2 3" key="1">
    <citation type="journal article" date="2023" name="bioRxiv">
        <title>High-quality genome assemblies of four members of thePodospora anserinaspecies complex.</title>
        <authorList>
            <person name="Ament-Velasquez S.L."/>
            <person name="Vogan A.A."/>
            <person name="Wallerman O."/>
            <person name="Hartmann F."/>
            <person name="Gautier V."/>
            <person name="Silar P."/>
            <person name="Giraud T."/>
            <person name="Johannesson H."/>
        </authorList>
    </citation>
    <scope>NUCLEOTIDE SEQUENCE [LARGE SCALE GENOMIC DNA]</scope>
    <source>
        <strain evidence="2 3">CBS 112042</strain>
    </source>
</reference>
<keyword evidence="3" id="KW-1185">Reference proteome</keyword>
<proteinExistence type="predicted"/>
<feature type="compositionally biased region" description="Polar residues" evidence="1">
    <location>
        <begin position="67"/>
        <end position="78"/>
    </location>
</feature>
<comment type="caution">
    <text evidence="2">The sequence shown here is derived from an EMBL/GenBank/DDBJ whole genome shotgun (WGS) entry which is preliminary data.</text>
</comment>
<evidence type="ECO:0000313" key="2">
    <source>
        <dbReference type="EMBL" id="KAK4645472.1"/>
    </source>
</evidence>
<feature type="region of interest" description="Disordered" evidence="1">
    <location>
        <begin position="59"/>
        <end position="78"/>
    </location>
</feature>
<evidence type="ECO:0000313" key="3">
    <source>
        <dbReference type="Proteomes" id="UP001322138"/>
    </source>
</evidence>
<dbReference type="EMBL" id="JAFFGZ010000004">
    <property type="protein sequence ID" value="KAK4645472.1"/>
    <property type="molecule type" value="Genomic_DNA"/>
</dbReference>
<dbReference type="GeneID" id="87891417"/>
<dbReference type="Proteomes" id="UP001322138">
    <property type="component" value="Unassembled WGS sequence"/>
</dbReference>